<name>A0A179GHB8_PURLI</name>
<keyword evidence="5" id="KW-1133">Transmembrane helix</keyword>
<keyword evidence="1" id="KW-0677">Repeat</keyword>
<evidence type="ECO:0000256" key="6">
    <source>
        <dbReference type="SAM" id="SignalP"/>
    </source>
</evidence>
<feature type="transmembrane region" description="Helical" evidence="5">
    <location>
        <begin position="355"/>
        <end position="374"/>
    </location>
</feature>
<keyword evidence="5" id="KW-0812">Transmembrane</keyword>
<accession>A0A179GHB8</accession>
<feature type="repeat" description="ANK" evidence="3">
    <location>
        <begin position="678"/>
        <end position="710"/>
    </location>
</feature>
<evidence type="ECO:0000256" key="5">
    <source>
        <dbReference type="SAM" id="Phobius"/>
    </source>
</evidence>
<keyword evidence="5" id="KW-0472">Membrane</keyword>
<dbReference type="PROSITE" id="PS50297">
    <property type="entry name" value="ANK_REP_REGION"/>
    <property type="match status" value="8"/>
</dbReference>
<feature type="transmembrane region" description="Helical" evidence="5">
    <location>
        <begin position="269"/>
        <end position="290"/>
    </location>
</feature>
<evidence type="ECO:0000256" key="2">
    <source>
        <dbReference type="ARBA" id="ARBA00023043"/>
    </source>
</evidence>
<dbReference type="PANTHER" id="PTHR24198:SF165">
    <property type="entry name" value="ANKYRIN REPEAT-CONTAINING PROTEIN-RELATED"/>
    <property type="match status" value="1"/>
</dbReference>
<feature type="repeat" description="ANK" evidence="3">
    <location>
        <begin position="545"/>
        <end position="569"/>
    </location>
</feature>
<comment type="caution">
    <text evidence="7">The sequence shown here is derived from an EMBL/GenBank/DDBJ whole genome shotgun (WGS) entry which is preliminary data.</text>
</comment>
<evidence type="ECO:0000313" key="8">
    <source>
        <dbReference type="Proteomes" id="UP000078240"/>
    </source>
</evidence>
<feature type="repeat" description="ANK" evidence="3">
    <location>
        <begin position="810"/>
        <end position="842"/>
    </location>
</feature>
<dbReference type="SMART" id="SM00248">
    <property type="entry name" value="ANK"/>
    <property type="match status" value="13"/>
</dbReference>
<feature type="region of interest" description="Disordered" evidence="4">
    <location>
        <begin position="134"/>
        <end position="161"/>
    </location>
</feature>
<proteinExistence type="predicted"/>
<evidence type="ECO:0000256" key="1">
    <source>
        <dbReference type="ARBA" id="ARBA00022737"/>
    </source>
</evidence>
<dbReference type="Gene3D" id="1.25.40.20">
    <property type="entry name" value="Ankyrin repeat-containing domain"/>
    <property type="match status" value="2"/>
</dbReference>
<dbReference type="PROSITE" id="PS50088">
    <property type="entry name" value="ANK_REPEAT"/>
    <property type="match status" value="10"/>
</dbReference>
<feature type="repeat" description="ANK" evidence="3">
    <location>
        <begin position="744"/>
        <end position="776"/>
    </location>
</feature>
<evidence type="ECO:0000256" key="3">
    <source>
        <dbReference type="PROSITE-ProRule" id="PRU00023"/>
    </source>
</evidence>
<feature type="repeat" description="ANK" evidence="3">
    <location>
        <begin position="579"/>
        <end position="611"/>
    </location>
</feature>
<protein>
    <submittedName>
        <fullName evidence="7">Ankyrin repeat domain-containing protein 28 protein</fullName>
    </submittedName>
</protein>
<feature type="repeat" description="ANK" evidence="3">
    <location>
        <begin position="612"/>
        <end position="644"/>
    </location>
</feature>
<dbReference type="PRINTS" id="PR01415">
    <property type="entry name" value="ANKYRIN"/>
</dbReference>
<evidence type="ECO:0000256" key="4">
    <source>
        <dbReference type="SAM" id="MobiDB-lite"/>
    </source>
</evidence>
<feature type="repeat" description="ANK" evidence="3">
    <location>
        <begin position="645"/>
        <end position="677"/>
    </location>
</feature>
<gene>
    <name evidence="7" type="ORF">VFPBJ_07736</name>
</gene>
<dbReference type="Proteomes" id="UP000078240">
    <property type="component" value="Unassembled WGS sequence"/>
</dbReference>
<feature type="chain" id="PRO_5008102685" evidence="6">
    <location>
        <begin position="18"/>
        <end position="937"/>
    </location>
</feature>
<keyword evidence="6" id="KW-0732">Signal</keyword>
<dbReference type="InterPro" id="IPR002110">
    <property type="entry name" value="Ankyrin_rpt"/>
</dbReference>
<feature type="signal peptide" evidence="6">
    <location>
        <begin position="1"/>
        <end position="17"/>
    </location>
</feature>
<feature type="repeat" description="ANK" evidence="3">
    <location>
        <begin position="877"/>
        <end position="909"/>
    </location>
</feature>
<dbReference type="AlphaFoldDB" id="A0A179GHB8"/>
<dbReference type="SUPFAM" id="SSF48403">
    <property type="entry name" value="Ankyrin repeat"/>
    <property type="match status" value="2"/>
</dbReference>
<feature type="region of interest" description="Disordered" evidence="4">
    <location>
        <begin position="186"/>
        <end position="206"/>
    </location>
</feature>
<organism evidence="7 8">
    <name type="scientific">Purpureocillium lilacinum</name>
    <name type="common">Paecilomyces lilacinus</name>
    <dbReference type="NCBI Taxonomy" id="33203"/>
    <lineage>
        <taxon>Eukaryota</taxon>
        <taxon>Fungi</taxon>
        <taxon>Dikarya</taxon>
        <taxon>Ascomycota</taxon>
        <taxon>Pezizomycotina</taxon>
        <taxon>Sordariomycetes</taxon>
        <taxon>Hypocreomycetidae</taxon>
        <taxon>Hypocreales</taxon>
        <taxon>Ophiocordycipitaceae</taxon>
        <taxon>Purpureocillium</taxon>
    </lineage>
</organism>
<feature type="repeat" description="ANK" evidence="3">
    <location>
        <begin position="777"/>
        <end position="809"/>
    </location>
</feature>
<reference evidence="7 8" key="1">
    <citation type="submission" date="2016-01" db="EMBL/GenBank/DDBJ databases">
        <title>Biosynthesis of antibiotic leucinostatins and their inhibition on Phytophthora in bio-control Purpureocillium lilacinum.</title>
        <authorList>
            <person name="Wang G."/>
            <person name="Liu Z."/>
            <person name="Lin R."/>
            <person name="Li E."/>
            <person name="Mao Z."/>
            <person name="Ling J."/>
            <person name="Yin W."/>
            <person name="Xie B."/>
        </authorList>
    </citation>
    <scope>NUCLEOTIDE SEQUENCE [LARGE SCALE GENOMIC DNA]</scope>
    <source>
        <strain evidence="7">PLBJ-1</strain>
    </source>
</reference>
<dbReference type="Pfam" id="PF12796">
    <property type="entry name" value="Ank_2"/>
    <property type="match status" value="4"/>
</dbReference>
<dbReference type="PANTHER" id="PTHR24198">
    <property type="entry name" value="ANKYRIN REPEAT AND PROTEIN KINASE DOMAIN-CONTAINING PROTEIN"/>
    <property type="match status" value="1"/>
</dbReference>
<sequence>MPAPWAIILVAPLVAAGDDLSDFSNNLAQDLGPLLALFGESITRQYLSESTTFLDYLIFALCPIGIITAIVSAIRVCGHPSLRAFIGRSQEGSGVVEAELCTSTSRDVCELFNQGGITRVLGRPNVLELVCVQDKSADPDPDPDPDPDRVTAPTAARHRAPMTAAGDQKVQLFQDYLEKMPDDHDEWKKQKGSFATSSETDSGSGFAPKPNLSLNVGIKRQPLWVFSLVALIGLVFQAGLVVLAGFGAWKWDWGISQSFDSSSKDYAPRMFISGTALLCLGMFGCAAIVGQATSEVTYKRQKSSASSSRLIWLQPGPQFVGDQSFDPFVHLEDRSKPLESWISSRKEPTGKKFQIATFAATMITLGGYVLQFIGLRGMKAWVSIAQLGITLIMAFLRCLLRMQRLGPNDSEFATMPDLVSGTKTFMENLLGTAFEATPAPSSTPPGTIHPLLQAIKDSDRAGALYHLCFTNEGEFGSKSLRPALPLAVRSNWTEVVDAILELKGNIDSQDEGGRTALSHCAEMGYEETLTRFLKLGAFADLADGRGRTPLHWAALSGQAGIVRLLLQTGQVDWTRDDADGQTALWCALGNDRMDIVQELLDAGVSLGQPNKNKESPLVWAAAEGKMETMRSLIMAGADVCEADAKQQTPLFCAAMKGRTDAVRLLLEYKADVDQVCSIGRTPLSKAAEMGYVDVVRELIKAGADIQHTGGGGWCPLCHAAMLGRASVMSVLISSGAEVDRACDRARTPLSWVVETGNTAAVQLLIGEGADVSRVDHLGRSCLYFAAEKGHEDIVRILLDCGAEVNRVTDFGRTALLSAAESGHEATVRLLINRGADVDHQTPNYRRTPLSRATERGFFGAVKALLSGGATVDLADSYGKTPLLYAADRGDEDIVKILVESGANVGHKDDFGHTAVSRTHSQAIVQFLYARGALPIAP</sequence>
<dbReference type="EMBL" id="LSBH01000006">
    <property type="protein sequence ID" value="OAQ77264.1"/>
    <property type="molecule type" value="Genomic_DNA"/>
</dbReference>
<evidence type="ECO:0000313" key="7">
    <source>
        <dbReference type="EMBL" id="OAQ77264.1"/>
    </source>
</evidence>
<feature type="transmembrane region" description="Helical" evidence="5">
    <location>
        <begin position="56"/>
        <end position="78"/>
    </location>
</feature>
<keyword evidence="2 3" id="KW-0040">ANK repeat</keyword>
<feature type="compositionally biased region" description="Polar residues" evidence="4">
    <location>
        <begin position="193"/>
        <end position="203"/>
    </location>
</feature>
<feature type="transmembrane region" description="Helical" evidence="5">
    <location>
        <begin position="223"/>
        <end position="249"/>
    </location>
</feature>
<dbReference type="InterPro" id="IPR036770">
    <property type="entry name" value="Ankyrin_rpt-contain_sf"/>
</dbReference>
<feature type="repeat" description="ANK" evidence="3">
    <location>
        <begin position="844"/>
        <end position="876"/>
    </location>
</feature>